<dbReference type="InterPro" id="IPR027302">
    <property type="entry name" value="Gln_synth_N_conserv_site"/>
</dbReference>
<evidence type="ECO:0000256" key="8">
    <source>
        <dbReference type="RuleBase" id="RU000384"/>
    </source>
</evidence>
<dbReference type="Pfam" id="PF00120">
    <property type="entry name" value="Gln-synt_C"/>
    <property type="match status" value="1"/>
</dbReference>
<dbReference type="Gene3D" id="3.10.20.70">
    <property type="entry name" value="Glutamine synthetase, N-terminal domain"/>
    <property type="match status" value="1"/>
</dbReference>
<evidence type="ECO:0000256" key="9">
    <source>
        <dbReference type="RuleBase" id="RU004356"/>
    </source>
</evidence>
<keyword evidence="4 9" id="KW-0547">Nucleotide-binding</keyword>
<sequence>MDVKRLGPESTPLMRYKFLDEGLNCTRVTYVWIDGTGECLRAKDRVFKFQPKFPDELPIWDFDGSSTGQAEKGNSDVLLFPKVLYRNPFGSGESKLVLCETYSADKVPLVSNKRHACVVVMKKAADQHPWFGLEQEYTILDRDGHPLGWPKTGFPGPQGPYYCGVGTNKAFGRDIVECHYKACLYSGLEICGTNAEVMPSQWEFQVGPCEGITAGDDLWMARYILHRVAEDFGVVISFDPKPIPGDWNGAGAHCNFSTAAMRRENGIDVILAALPKLEEQHSRHIEVYDPKGGKDNMRRLTGLHETAPIDVFSFGVADRGTSVRIPRRCYEEKRGYLEDRRPAANADPYDVTRILVETICL</sequence>
<dbReference type="PROSITE" id="PS51986">
    <property type="entry name" value="GS_BETA_GRASP"/>
    <property type="match status" value="1"/>
</dbReference>
<dbReference type="PANTHER" id="PTHR20852:SF57">
    <property type="entry name" value="GLUTAMINE SYNTHETASE 2 CYTOPLASMIC"/>
    <property type="match status" value="1"/>
</dbReference>
<dbReference type="Gene3D" id="3.30.590.10">
    <property type="entry name" value="Glutamine synthetase/guanido kinase, catalytic domain"/>
    <property type="match status" value="1"/>
</dbReference>
<dbReference type="PROSITE" id="PS00180">
    <property type="entry name" value="GLNA_1"/>
    <property type="match status" value="1"/>
</dbReference>
<dbReference type="GO" id="GO:0004356">
    <property type="term" value="F:glutamine synthetase activity"/>
    <property type="evidence" value="ECO:0007669"/>
    <property type="project" value="UniProtKB-EC"/>
</dbReference>
<dbReference type="SMART" id="SM01230">
    <property type="entry name" value="Gln-synt_C"/>
    <property type="match status" value="1"/>
</dbReference>
<dbReference type="EC" id="6.3.1.2" evidence="2 9"/>
<keyword evidence="3 9" id="KW-0436">Ligase</keyword>
<dbReference type="PROSITE" id="PS51987">
    <property type="entry name" value="GS_CATALYTIC"/>
    <property type="match status" value="1"/>
</dbReference>
<evidence type="ECO:0000256" key="4">
    <source>
        <dbReference type="ARBA" id="ARBA00022741"/>
    </source>
</evidence>
<dbReference type="PROSITE" id="PS00181">
    <property type="entry name" value="GLNA_ATP"/>
    <property type="match status" value="1"/>
</dbReference>
<gene>
    <name evidence="10" type="ORF">CTOB1V02_LOCUS585</name>
</gene>
<accession>A0A7R8W5J5</accession>
<comment type="similarity">
    <text evidence="1 7 8">Belongs to the glutamine synthetase family.</text>
</comment>
<dbReference type="InterPro" id="IPR008146">
    <property type="entry name" value="Gln_synth_cat_dom"/>
</dbReference>
<dbReference type="GO" id="GO:0005737">
    <property type="term" value="C:cytoplasm"/>
    <property type="evidence" value="ECO:0007669"/>
    <property type="project" value="TreeGrafter"/>
</dbReference>
<dbReference type="SUPFAM" id="SSF54368">
    <property type="entry name" value="Glutamine synthetase, N-terminal domain"/>
    <property type="match status" value="1"/>
</dbReference>
<evidence type="ECO:0000256" key="7">
    <source>
        <dbReference type="PROSITE-ProRule" id="PRU01330"/>
    </source>
</evidence>
<reference evidence="10" key="1">
    <citation type="submission" date="2020-11" db="EMBL/GenBank/DDBJ databases">
        <authorList>
            <person name="Tran Van P."/>
        </authorList>
    </citation>
    <scope>NUCLEOTIDE SEQUENCE</scope>
</reference>
<keyword evidence="5 9" id="KW-0067">ATP-binding</keyword>
<dbReference type="InterPro" id="IPR050292">
    <property type="entry name" value="Glutamine_Synthetase"/>
</dbReference>
<dbReference type="FunFam" id="3.30.590.10:FF:000004">
    <property type="entry name" value="Glutamine synthetase"/>
    <property type="match status" value="1"/>
</dbReference>
<organism evidence="10">
    <name type="scientific">Cyprideis torosa</name>
    <dbReference type="NCBI Taxonomy" id="163714"/>
    <lineage>
        <taxon>Eukaryota</taxon>
        <taxon>Metazoa</taxon>
        <taxon>Ecdysozoa</taxon>
        <taxon>Arthropoda</taxon>
        <taxon>Crustacea</taxon>
        <taxon>Oligostraca</taxon>
        <taxon>Ostracoda</taxon>
        <taxon>Podocopa</taxon>
        <taxon>Podocopida</taxon>
        <taxon>Cytherocopina</taxon>
        <taxon>Cytheroidea</taxon>
        <taxon>Cytherideidae</taxon>
        <taxon>Cyprideis</taxon>
    </lineage>
</organism>
<dbReference type="GO" id="GO:0005524">
    <property type="term" value="F:ATP binding"/>
    <property type="evidence" value="ECO:0007669"/>
    <property type="project" value="UniProtKB-KW"/>
</dbReference>
<dbReference type="EMBL" id="OB660076">
    <property type="protein sequence ID" value="CAD7222583.1"/>
    <property type="molecule type" value="Genomic_DNA"/>
</dbReference>
<dbReference type="PANTHER" id="PTHR20852">
    <property type="entry name" value="GLUTAMINE SYNTHETASE"/>
    <property type="match status" value="1"/>
</dbReference>
<comment type="catalytic activity">
    <reaction evidence="6 9">
        <text>L-glutamate + NH4(+) + ATP = L-glutamine + ADP + phosphate + H(+)</text>
        <dbReference type="Rhea" id="RHEA:16169"/>
        <dbReference type="ChEBI" id="CHEBI:15378"/>
        <dbReference type="ChEBI" id="CHEBI:28938"/>
        <dbReference type="ChEBI" id="CHEBI:29985"/>
        <dbReference type="ChEBI" id="CHEBI:30616"/>
        <dbReference type="ChEBI" id="CHEBI:43474"/>
        <dbReference type="ChEBI" id="CHEBI:58359"/>
        <dbReference type="ChEBI" id="CHEBI:456216"/>
        <dbReference type="EC" id="6.3.1.2"/>
    </reaction>
</comment>
<evidence type="ECO:0000256" key="6">
    <source>
        <dbReference type="ARBA" id="ARBA00049436"/>
    </source>
</evidence>
<dbReference type="GO" id="GO:0006542">
    <property type="term" value="P:glutamine biosynthetic process"/>
    <property type="evidence" value="ECO:0007669"/>
    <property type="project" value="InterPro"/>
</dbReference>
<name>A0A7R8W5J5_9CRUS</name>
<dbReference type="SUPFAM" id="SSF55931">
    <property type="entry name" value="Glutamine synthetase/guanido kinase"/>
    <property type="match status" value="1"/>
</dbReference>
<proteinExistence type="inferred from homology"/>
<dbReference type="OrthoDB" id="1936100at2759"/>
<evidence type="ECO:0000256" key="3">
    <source>
        <dbReference type="ARBA" id="ARBA00022598"/>
    </source>
</evidence>
<dbReference type="InterPro" id="IPR008147">
    <property type="entry name" value="Gln_synt_N"/>
</dbReference>
<dbReference type="InterPro" id="IPR014746">
    <property type="entry name" value="Gln_synth/guanido_kin_cat_dom"/>
</dbReference>
<evidence type="ECO:0000256" key="5">
    <source>
        <dbReference type="ARBA" id="ARBA00022840"/>
    </source>
</evidence>
<evidence type="ECO:0000313" key="10">
    <source>
        <dbReference type="EMBL" id="CAD7222583.1"/>
    </source>
</evidence>
<evidence type="ECO:0000256" key="2">
    <source>
        <dbReference type="ARBA" id="ARBA00012937"/>
    </source>
</evidence>
<protein>
    <recommendedName>
        <fullName evidence="2 9">Glutamine synthetase</fullName>
        <ecNumber evidence="2 9">6.3.1.2</ecNumber>
    </recommendedName>
</protein>
<dbReference type="InterPro" id="IPR027303">
    <property type="entry name" value="Gln_synth_gly_rich_site"/>
</dbReference>
<dbReference type="AlphaFoldDB" id="A0A7R8W5J5"/>
<dbReference type="InterPro" id="IPR036651">
    <property type="entry name" value="Gln_synt_N_sf"/>
</dbReference>
<evidence type="ECO:0000256" key="1">
    <source>
        <dbReference type="ARBA" id="ARBA00009897"/>
    </source>
</evidence>